<dbReference type="AlphaFoldDB" id="A0A182KSJ8"/>
<reference key="1">
    <citation type="journal article" date="2019" name="Genes (Basel)">
        <title>A High-Quality De novo Genome Assembly from a Single Mosquito Using PacBio Sequencing.</title>
        <authorList>
            <person name="Kingan S.B."/>
            <person name="Heaton H."/>
            <person name="Cudini J."/>
            <person name="Lambert C.C."/>
            <person name="Baybayan P."/>
            <person name="Galvin B.D."/>
            <person name="Durbin R."/>
            <person name="Korlach J."/>
            <person name="Lawniczak M.K.N."/>
        </authorList>
    </citation>
    <scope>NUCLEOTIDE SEQUENCE [LARGE SCALE GENOMIC DNA]</scope>
    <source>
        <strain>Mali-NIH</strain>
    </source>
</reference>
<keyword evidence="5" id="KW-1015">Disulfide bond</keyword>
<keyword evidence="3" id="KW-0964">Secreted</keyword>
<feature type="chain" id="PRO_5014534052" evidence="6">
    <location>
        <begin position="30"/>
        <end position="142"/>
    </location>
</feature>
<evidence type="ECO:0000256" key="3">
    <source>
        <dbReference type="ARBA" id="ARBA00022525"/>
    </source>
</evidence>
<dbReference type="InterPro" id="IPR006170">
    <property type="entry name" value="PBP/GOBP"/>
</dbReference>
<dbReference type="VEuPathDB" id="VectorBase:ACMO_001033"/>
<accession>A0A182KSJ8</accession>
<name>A0A182KSJ8_ANOCL</name>
<dbReference type="SMART" id="SM00708">
    <property type="entry name" value="PhBP"/>
    <property type="match status" value="1"/>
</dbReference>
<evidence type="ECO:0000256" key="2">
    <source>
        <dbReference type="ARBA" id="ARBA00008098"/>
    </source>
</evidence>
<dbReference type="GO" id="GO:0007608">
    <property type="term" value="P:sensory perception of smell"/>
    <property type="evidence" value="ECO:0007669"/>
    <property type="project" value="TreeGrafter"/>
</dbReference>
<evidence type="ECO:0000256" key="1">
    <source>
        <dbReference type="ARBA" id="ARBA00004613"/>
    </source>
</evidence>
<dbReference type="VEuPathDB" id="VectorBase:ACON2_032834"/>
<dbReference type="VEuPathDB" id="VectorBase:ACOM026269"/>
<dbReference type="GeneID" id="120958584"/>
<keyword evidence="4 6" id="KW-0732">Signal</keyword>
<feature type="signal peptide" evidence="6">
    <location>
        <begin position="1"/>
        <end position="29"/>
    </location>
</feature>
<dbReference type="Gene3D" id="1.10.238.20">
    <property type="entry name" value="Pheromone/general odorant binding protein domain"/>
    <property type="match status" value="1"/>
</dbReference>
<keyword evidence="8" id="KW-1185">Reference proteome</keyword>
<dbReference type="EnsemblMetazoa" id="ACOM026269-RA">
    <property type="protein sequence ID" value="ACOM026269-PA"/>
    <property type="gene ID" value="ACOM026269"/>
</dbReference>
<dbReference type="EnsemblMetazoa" id="ACON012324-RA">
    <property type="protein sequence ID" value="ACON012324-PA"/>
    <property type="gene ID" value="ACON012324"/>
</dbReference>
<dbReference type="PANTHER" id="PTHR11857">
    <property type="entry name" value="ODORANT BINDING PROTEIN-RELATED"/>
    <property type="match status" value="1"/>
</dbReference>
<dbReference type="Proteomes" id="UP001105220">
    <property type="component" value="Unplaced"/>
</dbReference>
<dbReference type="GO" id="GO:0005549">
    <property type="term" value="F:odorant binding"/>
    <property type="evidence" value="ECO:0007669"/>
    <property type="project" value="InterPro"/>
</dbReference>
<dbReference type="InterPro" id="IPR036728">
    <property type="entry name" value="PBP_GOBP_sf"/>
</dbReference>
<evidence type="ECO:0000256" key="5">
    <source>
        <dbReference type="ARBA" id="ARBA00023157"/>
    </source>
</evidence>
<dbReference type="KEGG" id="acoz:120958584"/>
<sequence>MGAFESGLGLLGWVAFGMVLLLAGRGCHAQDFKGAIDHCTKDFEMDMDIVVSLKYGDFTERDPLIECFTECLMKKSGFMYDDYTYNKTLIIGFAGRYLEPEGAQAVYDNCIDRFGQTVCVTGFEMYQCIHETAVSEWVSSNF</sequence>
<dbReference type="SUPFAM" id="SSF47565">
    <property type="entry name" value="Insect pheromone/odorant-binding proteins"/>
    <property type="match status" value="1"/>
</dbReference>
<organism evidence="7 8">
    <name type="scientific">Anopheles coluzzii</name>
    <name type="common">African malaria mosquito</name>
    <dbReference type="NCBI Taxonomy" id="1518534"/>
    <lineage>
        <taxon>Eukaryota</taxon>
        <taxon>Metazoa</taxon>
        <taxon>Ecdysozoa</taxon>
        <taxon>Arthropoda</taxon>
        <taxon>Hexapoda</taxon>
        <taxon>Insecta</taxon>
        <taxon>Pterygota</taxon>
        <taxon>Neoptera</taxon>
        <taxon>Endopterygota</taxon>
        <taxon>Diptera</taxon>
        <taxon>Nematocera</taxon>
        <taxon>Culicoidea</taxon>
        <taxon>Culicidae</taxon>
        <taxon>Anophelinae</taxon>
        <taxon>Anopheles</taxon>
    </lineage>
</organism>
<dbReference type="CDD" id="cd23992">
    <property type="entry name" value="PBP_GOBP"/>
    <property type="match status" value="1"/>
</dbReference>
<comment type="subcellular location">
    <subcellularLocation>
        <location evidence="1">Secreted</location>
    </subcellularLocation>
</comment>
<reference evidence="7" key="2">
    <citation type="submission" date="2020-05" db="UniProtKB">
        <authorList>
            <consortium name="EnsemblMetazoa"/>
        </authorList>
    </citation>
    <scope>IDENTIFICATION</scope>
    <source>
        <strain evidence="7">Ngousso</strain>
    </source>
</reference>
<dbReference type="RefSeq" id="XP_040237422.1">
    <property type="nucleotide sequence ID" value="XM_040381488.2"/>
</dbReference>
<dbReference type="Pfam" id="PF01395">
    <property type="entry name" value="PBP_GOBP"/>
    <property type="match status" value="1"/>
</dbReference>
<dbReference type="PANTHER" id="PTHR11857:SF43">
    <property type="entry name" value="GEO07291P1-RELATED"/>
    <property type="match status" value="1"/>
</dbReference>
<comment type="similarity">
    <text evidence="2">Belongs to the PBP/GOBP family.</text>
</comment>
<dbReference type="GO" id="GO:0005615">
    <property type="term" value="C:extracellular space"/>
    <property type="evidence" value="ECO:0007669"/>
    <property type="project" value="TreeGrafter"/>
</dbReference>
<evidence type="ECO:0000313" key="8">
    <source>
        <dbReference type="Proteomes" id="UP001105220"/>
    </source>
</evidence>
<evidence type="ECO:0000313" key="7">
    <source>
        <dbReference type="EnsemblMetazoa" id="ACON012324-PA"/>
    </source>
</evidence>
<dbReference type="FunFam" id="1.10.238.20:FF:000010">
    <property type="entry name" value="Odorant-binding protein 56e"/>
    <property type="match status" value="1"/>
</dbReference>
<dbReference type="Proteomes" id="UP000075882">
    <property type="component" value="Unassembled WGS sequence"/>
</dbReference>
<proteinExistence type="inferred from homology"/>
<evidence type="ECO:0000256" key="4">
    <source>
        <dbReference type="ARBA" id="ARBA00022729"/>
    </source>
</evidence>
<protein>
    <submittedName>
        <fullName evidence="7">Uncharacterized protein</fullName>
    </submittedName>
</protein>
<evidence type="ECO:0000256" key="6">
    <source>
        <dbReference type="SAM" id="SignalP"/>
    </source>
</evidence>
<dbReference type="VEuPathDB" id="VectorBase:ACON012324"/>